<dbReference type="Proteomes" id="UP001230915">
    <property type="component" value="Unassembled WGS sequence"/>
</dbReference>
<dbReference type="PIRSF" id="PIRSF028451">
    <property type="entry name" value="UCP028451"/>
    <property type="match status" value="1"/>
</dbReference>
<dbReference type="PANTHER" id="PTHR36452:SF1">
    <property type="entry name" value="DUF2461 DOMAIN-CONTAINING PROTEIN"/>
    <property type="match status" value="1"/>
</dbReference>
<evidence type="ECO:0000313" key="1">
    <source>
        <dbReference type="EMBL" id="MDQ7918312.1"/>
    </source>
</evidence>
<dbReference type="NCBIfam" id="TIGR02453">
    <property type="entry name" value="TIGR02453 family protein"/>
    <property type="match status" value="1"/>
</dbReference>
<organism evidence="1 2">
    <name type="scientific">Mesonia profundi</name>
    <dbReference type="NCBI Taxonomy" id="3070998"/>
    <lineage>
        <taxon>Bacteria</taxon>
        <taxon>Pseudomonadati</taxon>
        <taxon>Bacteroidota</taxon>
        <taxon>Flavobacteriia</taxon>
        <taxon>Flavobacteriales</taxon>
        <taxon>Flavobacteriaceae</taxon>
        <taxon>Mesonia</taxon>
    </lineage>
</organism>
<dbReference type="InterPro" id="IPR012808">
    <property type="entry name" value="CHP02453"/>
</dbReference>
<protein>
    <submittedName>
        <fullName evidence="1">DUF2461 domain-containing protein</fullName>
    </submittedName>
</protein>
<dbReference type="Pfam" id="PF09365">
    <property type="entry name" value="DUF2461"/>
    <property type="match status" value="1"/>
</dbReference>
<comment type="caution">
    <text evidence="1">The sequence shown here is derived from an EMBL/GenBank/DDBJ whole genome shotgun (WGS) entry which is preliminary data.</text>
</comment>
<accession>A0ABU1A3Q4</accession>
<name>A0ABU1A3Q4_9FLAO</name>
<evidence type="ECO:0000313" key="2">
    <source>
        <dbReference type="Proteomes" id="UP001230915"/>
    </source>
</evidence>
<keyword evidence="2" id="KW-1185">Reference proteome</keyword>
<proteinExistence type="predicted"/>
<dbReference type="EMBL" id="JAVHUL010000038">
    <property type="protein sequence ID" value="MDQ7918312.1"/>
    <property type="molecule type" value="Genomic_DNA"/>
</dbReference>
<sequence>MKSVSKEMLQFLKKLKSNNNREWFDEHKPEFKALEAEIKLFYKDVSVLMQKHDIIEKTKAFRIYRDVRFSKNKTPYKQHVAANFTRKKPALRGGYYLHIQPDNKSFIAVGFWAPHKEDLKRIRKELEIDASDLRAILQDKNLLKYWGEMQGETLKTAPRGFDKTHKDIDLINHKQFTFTKNFTDKEVLQANFAEVVDEHYKAIRPFFDYMSEILTTDLNGLSLID</sequence>
<dbReference type="InterPro" id="IPR015996">
    <property type="entry name" value="UCP028451"/>
</dbReference>
<reference evidence="1 2" key="1">
    <citation type="submission" date="2023-08" db="EMBL/GenBank/DDBJ databases">
        <title>Mesonia sp. MT50, isolated from deep-sea sediment of the Mariana Trench.</title>
        <authorList>
            <person name="Fu H."/>
        </authorList>
    </citation>
    <scope>NUCLEOTIDE SEQUENCE [LARGE SCALE GENOMIC DNA]</scope>
    <source>
        <strain evidence="1 2">MT50</strain>
    </source>
</reference>
<dbReference type="PANTHER" id="PTHR36452">
    <property type="entry name" value="CHROMOSOME 12, WHOLE GENOME SHOTGUN SEQUENCE"/>
    <property type="match status" value="1"/>
</dbReference>
<dbReference type="RefSeq" id="WP_308865306.1">
    <property type="nucleotide sequence ID" value="NZ_JAVHUL010000038.1"/>
</dbReference>
<gene>
    <name evidence="1" type="ORF">RBU60_12075</name>
</gene>